<accession>A0AAN8FCI6</accession>
<evidence type="ECO:0000313" key="3">
    <source>
        <dbReference type="Proteomes" id="UP001331761"/>
    </source>
</evidence>
<dbReference type="GO" id="GO:0006811">
    <property type="term" value="P:monoatomic ion transport"/>
    <property type="evidence" value="ECO:0007669"/>
    <property type="project" value="InterPro"/>
</dbReference>
<dbReference type="InterPro" id="IPR038050">
    <property type="entry name" value="Neuro_actylchol_rec"/>
</dbReference>
<organism evidence="2 3">
    <name type="scientific">Trichostrongylus colubriformis</name>
    <name type="common">Black scour worm</name>
    <dbReference type="NCBI Taxonomy" id="6319"/>
    <lineage>
        <taxon>Eukaryota</taxon>
        <taxon>Metazoa</taxon>
        <taxon>Ecdysozoa</taxon>
        <taxon>Nematoda</taxon>
        <taxon>Chromadorea</taxon>
        <taxon>Rhabditida</taxon>
        <taxon>Rhabditina</taxon>
        <taxon>Rhabditomorpha</taxon>
        <taxon>Strongyloidea</taxon>
        <taxon>Trichostrongylidae</taxon>
        <taxon>Trichostrongylus</taxon>
    </lineage>
</organism>
<dbReference type="SUPFAM" id="SSF90112">
    <property type="entry name" value="Neurotransmitter-gated ion-channel transmembrane pore"/>
    <property type="match status" value="1"/>
</dbReference>
<dbReference type="Proteomes" id="UP001331761">
    <property type="component" value="Unassembled WGS sequence"/>
</dbReference>
<reference evidence="2 3" key="1">
    <citation type="submission" date="2019-10" db="EMBL/GenBank/DDBJ databases">
        <title>Assembly and Annotation for the nematode Trichostrongylus colubriformis.</title>
        <authorList>
            <person name="Martin J."/>
        </authorList>
    </citation>
    <scope>NUCLEOTIDE SEQUENCE [LARGE SCALE GENOMIC DNA]</scope>
    <source>
        <strain evidence="2">G859</strain>
        <tissue evidence="2">Whole worm</tissue>
    </source>
</reference>
<protein>
    <recommendedName>
        <fullName evidence="4">Neurotransmitter-gated ion-channel transmembrane domain-containing protein</fullName>
    </recommendedName>
</protein>
<gene>
    <name evidence="2" type="ORF">GCK32_004630</name>
</gene>
<dbReference type="GO" id="GO:0016020">
    <property type="term" value="C:membrane"/>
    <property type="evidence" value="ECO:0007669"/>
    <property type="project" value="InterPro"/>
</dbReference>
<proteinExistence type="predicted"/>
<feature type="transmembrane region" description="Helical" evidence="1">
    <location>
        <begin position="287"/>
        <end position="307"/>
    </location>
</feature>
<feature type="transmembrane region" description="Helical" evidence="1">
    <location>
        <begin position="177"/>
        <end position="197"/>
    </location>
</feature>
<name>A0AAN8FCI6_TRICO</name>
<evidence type="ECO:0008006" key="4">
    <source>
        <dbReference type="Google" id="ProtNLM"/>
    </source>
</evidence>
<comment type="caution">
    <text evidence="2">The sequence shown here is derived from an EMBL/GenBank/DDBJ whole genome shotgun (WGS) entry which is preliminary data.</text>
</comment>
<keyword evidence="1" id="KW-1133">Transmembrane helix</keyword>
<evidence type="ECO:0000256" key="1">
    <source>
        <dbReference type="SAM" id="Phobius"/>
    </source>
</evidence>
<keyword evidence="3" id="KW-1185">Reference proteome</keyword>
<dbReference type="InterPro" id="IPR036719">
    <property type="entry name" value="Neuro-gated_channel_TM_sf"/>
</dbReference>
<dbReference type="EMBL" id="WIXE01010941">
    <property type="protein sequence ID" value="KAK5977166.1"/>
    <property type="molecule type" value="Genomic_DNA"/>
</dbReference>
<dbReference type="AlphaFoldDB" id="A0AAN8FCI6"/>
<keyword evidence="1" id="KW-0472">Membrane</keyword>
<feature type="transmembrane region" description="Helical" evidence="1">
    <location>
        <begin position="135"/>
        <end position="157"/>
    </location>
</feature>
<keyword evidence="1" id="KW-0812">Transmembrane</keyword>
<dbReference type="Gene3D" id="1.20.58.390">
    <property type="entry name" value="Neurotransmitter-gated ion-channel transmembrane domain"/>
    <property type="match status" value="1"/>
</dbReference>
<sequence>MIIFVIIHIFSDEESVLSCLLKHLRASRHNSNPFEAIRLTPARKLLNELLPETYDTAVRPGPNGTATVVTLTLNKFILLAMVCSWYFEVDEVVVKPSTDRIEGVENQFEVYSLELAIMKLSRWSSNQVQLKRKPVYYVLVIQVTLVLNMFVSISLMLNLVADMMPKASRLPLLGNYILSEIFVCAGALSVSLVTLVLHQRCHTRCLRPPKWIERILLCQNSTNDVYPLTTLPPPYSSTEQRPTPEIFQRSDFVEAVEQATTALKTTINRLHKEDEIRLTWIRVFDRIDLVCLLAFQLANIVCSILFMR</sequence>
<evidence type="ECO:0000313" key="2">
    <source>
        <dbReference type="EMBL" id="KAK5977166.1"/>
    </source>
</evidence>